<dbReference type="AlphaFoldDB" id="A0A1W2E6U8"/>
<feature type="domain" description="Concentrative nucleoside transporter N-terminal" evidence="8">
    <location>
        <begin position="7"/>
        <end position="80"/>
    </location>
</feature>
<name>A0A1W2E6U8_9BACT</name>
<feature type="transmembrane region" description="Helical" evidence="7">
    <location>
        <begin position="355"/>
        <end position="378"/>
    </location>
</feature>
<evidence type="ECO:0000256" key="3">
    <source>
        <dbReference type="ARBA" id="ARBA00022475"/>
    </source>
</evidence>
<reference evidence="11 12" key="1">
    <citation type="submission" date="2017-04" db="EMBL/GenBank/DDBJ databases">
        <authorList>
            <person name="Afonso C.L."/>
            <person name="Miller P.J."/>
            <person name="Scott M.A."/>
            <person name="Spackman E."/>
            <person name="Goraichik I."/>
            <person name="Dimitrov K.M."/>
            <person name="Suarez D.L."/>
            <person name="Swayne D.E."/>
        </authorList>
    </citation>
    <scope>NUCLEOTIDE SEQUENCE [LARGE SCALE GENOMIC DNA]</scope>
    <source>
        <strain evidence="11 12">DSM 3385</strain>
    </source>
</reference>
<evidence type="ECO:0000313" key="12">
    <source>
        <dbReference type="Proteomes" id="UP000192418"/>
    </source>
</evidence>
<feature type="transmembrane region" description="Helical" evidence="7">
    <location>
        <begin position="261"/>
        <end position="287"/>
    </location>
</feature>
<feature type="transmembrane region" description="Helical" evidence="7">
    <location>
        <begin position="93"/>
        <end position="119"/>
    </location>
</feature>
<feature type="transmembrane region" description="Helical" evidence="7">
    <location>
        <begin position="55"/>
        <end position="81"/>
    </location>
</feature>
<evidence type="ECO:0000256" key="2">
    <source>
        <dbReference type="ARBA" id="ARBA00009033"/>
    </source>
</evidence>
<evidence type="ECO:0000259" key="8">
    <source>
        <dbReference type="Pfam" id="PF01773"/>
    </source>
</evidence>
<keyword evidence="3" id="KW-1003">Cell membrane</keyword>
<feature type="transmembrane region" description="Helical" evidence="7">
    <location>
        <begin position="204"/>
        <end position="223"/>
    </location>
</feature>
<dbReference type="Pfam" id="PF07670">
    <property type="entry name" value="Gate"/>
    <property type="match status" value="1"/>
</dbReference>
<feature type="domain" description="Nucleoside transporter/FeoB GTPase Gate" evidence="10">
    <location>
        <begin position="100"/>
        <end position="198"/>
    </location>
</feature>
<feature type="transmembrane region" description="Helical" evidence="7">
    <location>
        <begin position="140"/>
        <end position="162"/>
    </location>
</feature>
<protein>
    <submittedName>
        <fullName evidence="11">Concentrative nucleoside transporter, CNT family</fullName>
    </submittedName>
</protein>
<dbReference type="InterPro" id="IPR011657">
    <property type="entry name" value="CNT_C_dom"/>
</dbReference>
<evidence type="ECO:0000256" key="5">
    <source>
        <dbReference type="ARBA" id="ARBA00022989"/>
    </source>
</evidence>
<dbReference type="RefSeq" id="WP_084071272.1">
    <property type="nucleotide sequence ID" value="NZ_FWXY01000024.1"/>
</dbReference>
<evidence type="ECO:0000259" key="9">
    <source>
        <dbReference type="Pfam" id="PF07662"/>
    </source>
</evidence>
<sequence length="416" mass="44156">MAFQCIAGLIIFVAVSWAVSENPRAVKLKTVFTGLFIQFLLAVLLLKLPFFRQIFIVLNSAVLGLVEACKAGTSMVFGYLGGGTLPFSESFPGASYILAFQALPLLILMSAISSLLFYWKILPALVKSFSWVLKKTFGLGGAEGVGVSANIFVGMVESPLFIRPYFPDLTRSELFSLMTTGMATIAGTVMVLYATLLKDTIPDVLGHILVASIISAPAAITVAKTMIPETRPVTSGDATPPETATSSMDAVTQGTMQGVELFINIVAMLVVLVALVYIVDLLLGLLPHFQGESFTLKRLLGWIMSPVAWLMGIPWHEAHTAGSLMGTKTILNEFLAYMDLGNLPKDALGQNSRLILTYAMCGFANPGSLGIMIGGMGTMAPDRRSEIASLGLRAVLAGTIATCMTGAVVGLITAVG</sequence>
<dbReference type="InterPro" id="IPR002668">
    <property type="entry name" value="CNT_N_dom"/>
</dbReference>
<proteinExistence type="inferred from homology"/>
<comment type="subcellular location">
    <subcellularLocation>
        <location evidence="1">Cell membrane</location>
        <topology evidence="1">Multi-pass membrane protein</topology>
    </subcellularLocation>
</comment>
<dbReference type="GO" id="GO:0005886">
    <property type="term" value="C:plasma membrane"/>
    <property type="evidence" value="ECO:0007669"/>
    <property type="project" value="UniProtKB-SubCell"/>
</dbReference>
<dbReference type="Proteomes" id="UP000192418">
    <property type="component" value="Unassembled WGS sequence"/>
</dbReference>
<organism evidence="11 12">
    <name type="scientific">Desulfocicer vacuolatum DSM 3385</name>
    <dbReference type="NCBI Taxonomy" id="1121400"/>
    <lineage>
        <taxon>Bacteria</taxon>
        <taxon>Pseudomonadati</taxon>
        <taxon>Thermodesulfobacteriota</taxon>
        <taxon>Desulfobacteria</taxon>
        <taxon>Desulfobacterales</taxon>
        <taxon>Desulfobacteraceae</taxon>
        <taxon>Desulfocicer</taxon>
    </lineage>
</organism>
<feature type="transmembrane region" description="Helical" evidence="7">
    <location>
        <begin position="299"/>
        <end position="316"/>
    </location>
</feature>
<dbReference type="InterPro" id="IPR011642">
    <property type="entry name" value="Gate_dom"/>
</dbReference>
<dbReference type="Pfam" id="PF07662">
    <property type="entry name" value="Nucleos_tra2_C"/>
    <property type="match status" value="1"/>
</dbReference>
<gene>
    <name evidence="11" type="ORF">SAMN02746065_12448</name>
</gene>
<keyword evidence="4 7" id="KW-0812">Transmembrane</keyword>
<evidence type="ECO:0000256" key="1">
    <source>
        <dbReference type="ARBA" id="ARBA00004651"/>
    </source>
</evidence>
<dbReference type="GO" id="GO:0015293">
    <property type="term" value="F:symporter activity"/>
    <property type="evidence" value="ECO:0007669"/>
    <property type="project" value="TreeGrafter"/>
</dbReference>
<evidence type="ECO:0000313" key="11">
    <source>
        <dbReference type="EMBL" id="SMD04778.1"/>
    </source>
</evidence>
<feature type="transmembrane region" description="Helical" evidence="7">
    <location>
        <begin position="390"/>
        <end position="415"/>
    </location>
</feature>
<feature type="domain" description="Concentrative nucleoside transporter C-terminal" evidence="9">
    <location>
        <begin position="207"/>
        <end position="410"/>
    </location>
</feature>
<keyword evidence="5 7" id="KW-1133">Transmembrane helix</keyword>
<dbReference type="PANTHER" id="PTHR10590:SF4">
    <property type="entry name" value="SOLUTE CARRIER FAMILY 28 MEMBER 3"/>
    <property type="match status" value="1"/>
</dbReference>
<keyword evidence="12" id="KW-1185">Reference proteome</keyword>
<accession>A0A1W2E6U8</accession>
<dbReference type="InterPro" id="IPR008276">
    <property type="entry name" value="C_nuclsd_transpt"/>
</dbReference>
<feature type="transmembrane region" description="Helical" evidence="7">
    <location>
        <begin position="174"/>
        <end position="197"/>
    </location>
</feature>
<comment type="similarity">
    <text evidence="2">Belongs to the concentrative nucleoside transporter (CNT) (TC 2.A.41) family.</text>
</comment>
<evidence type="ECO:0000256" key="6">
    <source>
        <dbReference type="ARBA" id="ARBA00023136"/>
    </source>
</evidence>
<evidence type="ECO:0000256" key="4">
    <source>
        <dbReference type="ARBA" id="ARBA00022692"/>
    </source>
</evidence>
<evidence type="ECO:0000256" key="7">
    <source>
        <dbReference type="SAM" id="Phobius"/>
    </source>
</evidence>
<evidence type="ECO:0000259" key="10">
    <source>
        <dbReference type="Pfam" id="PF07670"/>
    </source>
</evidence>
<dbReference type="STRING" id="1121400.SAMN02746065_12448"/>
<dbReference type="Pfam" id="PF01773">
    <property type="entry name" value="Nucleos_tra2_N"/>
    <property type="match status" value="1"/>
</dbReference>
<dbReference type="OrthoDB" id="9766455at2"/>
<feature type="transmembrane region" description="Helical" evidence="7">
    <location>
        <begin position="28"/>
        <end position="48"/>
    </location>
</feature>
<keyword evidence="6 7" id="KW-0472">Membrane</keyword>
<dbReference type="PANTHER" id="PTHR10590">
    <property type="entry name" value="SODIUM/NUCLEOSIDE COTRANSPORTER"/>
    <property type="match status" value="1"/>
</dbReference>
<dbReference type="GO" id="GO:0005337">
    <property type="term" value="F:nucleoside transmembrane transporter activity"/>
    <property type="evidence" value="ECO:0007669"/>
    <property type="project" value="InterPro"/>
</dbReference>
<dbReference type="EMBL" id="FWXY01000024">
    <property type="protein sequence ID" value="SMD04778.1"/>
    <property type="molecule type" value="Genomic_DNA"/>
</dbReference>